<gene>
    <name evidence="1" type="ORF">RHMOL_Rhmol08G0076800</name>
</gene>
<organism evidence="1 2">
    <name type="scientific">Rhododendron molle</name>
    <name type="common">Chinese azalea</name>
    <name type="synonym">Azalea mollis</name>
    <dbReference type="NCBI Taxonomy" id="49168"/>
    <lineage>
        <taxon>Eukaryota</taxon>
        <taxon>Viridiplantae</taxon>
        <taxon>Streptophyta</taxon>
        <taxon>Embryophyta</taxon>
        <taxon>Tracheophyta</taxon>
        <taxon>Spermatophyta</taxon>
        <taxon>Magnoliopsida</taxon>
        <taxon>eudicotyledons</taxon>
        <taxon>Gunneridae</taxon>
        <taxon>Pentapetalae</taxon>
        <taxon>asterids</taxon>
        <taxon>Ericales</taxon>
        <taxon>Ericaceae</taxon>
        <taxon>Ericoideae</taxon>
        <taxon>Rhodoreae</taxon>
        <taxon>Rhododendron</taxon>
    </lineage>
</organism>
<dbReference type="EMBL" id="CM046395">
    <property type="protein sequence ID" value="KAI8541631.1"/>
    <property type="molecule type" value="Genomic_DNA"/>
</dbReference>
<proteinExistence type="predicted"/>
<reference evidence="1" key="1">
    <citation type="submission" date="2022-02" db="EMBL/GenBank/DDBJ databases">
        <title>Plant Genome Project.</title>
        <authorList>
            <person name="Zhang R.-G."/>
        </authorList>
    </citation>
    <scope>NUCLEOTIDE SEQUENCE</scope>
    <source>
        <strain evidence="1">AT1</strain>
    </source>
</reference>
<keyword evidence="2" id="KW-1185">Reference proteome</keyword>
<evidence type="ECO:0000313" key="2">
    <source>
        <dbReference type="Proteomes" id="UP001062846"/>
    </source>
</evidence>
<name>A0ACC0MKQ8_RHOML</name>
<evidence type="ECO:0000313" key="1">
    <source>
        <dbReference type="EMBL" id="KAI8541631.1"/>
    </source>
</evidence>
<dbReference type="Proteomes" id="UP001062846">
    <property type="component" value="Chromosome 8"/>
</dbReference>
<sequence>MLRMDNGGKGESDGEVTDAAVNGAMQLDTKVGIGWMWGPLSCVRKKRKKGLSVQGEAKKPIITQAQLESAIPTPAVAGTEPAGTVVAETDDESQKNENSLVLWRRSYH</sequence>
<comment type="caution">
    <text evidence="1">The sequence shown here is derived from an EMBL/GenBank/DDBJ whole genome shotgun (WGS) entry which is preliminary data.</text>
</comment>
<protein>
    <submittedName>
        <fullName evidence="1">Uncharacterized protein</fullName>
    </submittedName>
</protein>
<accession>A0ACC0MKQ8</accession>